<evidence type="ECO:0000256" key="5">
    <source>
        <dbReference type="ARBA" id="ARBA00022692"/>
    </source>
</evidence>
<feature type="coiled-coil region" evidence="8">
    <location>
        <begin position="372"/>
        <end position="430"/>
    </location>
</feature>
<evidence type="ECO:0000256" key="2">
    <source>
        <dbReference type="ARBA" id="ARBA00007613"/>
    </source>
</evidence>
<dbReference type="InterPro" id="IPR051906">
    <property type="entry name" value="TolC-like"/>
</dbReference>
<dbReference type="RefSeq" id="WP_128501983.1">
    <property type="nucleotide sequence ID" value="NZ_CP035107.1"/>
</dbReference>
<evidence type="ECO:0000256" key="4">
    <source>
        <dbReference type="ARBA" id="ARBA00022452"/>
    </source>
</evidence>
<evidence type="ECO:0000256" key="8">
    <source>
        <dbReference type="SAM" id="Coils"/>
    </source>
</evidence>
<dbReference type="GO" id="GO:0009279">
    <property type="term" value="C:cell outer membrane"/>
    <property type="evidence" value="ECO:0007669"/>
    <property type="project" value="UniProtKB-SubCell"/>
</dbReference>
<dbReference type="AlphaFoldDB" id="A0A3R5UYP6"/>
<keyword evidence="7" id="KW-0998">Cell outer membrane</keyword>
<evidence type="ECO:0000313" key="9">
    <source>
        <dbReference type="EMBL" id="QAR31566.1"/>
    </source>
</evidence>
<dbReference type="PANTHER" id="PTHR30026">
    <property type="entry name" value="OUTER MEMBRANE PROTEIN TOLC"/>
    <property type="match status" value="1"/>
</dbReference>
<keyword evidence="8" id="KW-0175">Coiled coil</keyword>
<organism evidence="9 10">
    <name type="scientific">Ornithobacterium rhinotracheale</name>
    <dbReference type="NCBI Taxonomy" id="28251"/>
    <lineage>
        <taxon>Bacteria</taxon>
        <taxon>Pseudomonadati</taxon>
        <taxon>Bacteroidota</taxon>
        <taxon>Flavobacteriia</taxon>
        <taxon>Flavobacteriales</taxon>
        <taxon>Weeksellaceae</taxon>
        <taxon>Ornithobacterium</taxon>
    </lineage>
</organism>
<dbReference type="OrthoDB" id="367883at2"/>
<evidence type="ECO:0000256" key="7">
    <source>
        <dbReference type="ARBA" id="ARBA00023237"/>
    </source>
</evidence>
<dbReference type="EMBL" id="CP035107">
    <property type="protein sequence ID" value="QAR31566.1"/>
    <property type="molecule type" value="Genomic_DNA"/>
</dbReference>
<comment type="subcellular location">
    <subcellularLocation>
        <location evidence="1">Cell outer membrane</location>
    </subcellularLocation>
</comment>
<accession>A0A3R5UYP6</accession>
<dbReference type="GO" id="GO:0015288">
    <property type="term" value="F:porin activity"/>
    <property type="evidence" value="ECO:0007669"/>
    <property type="project" value="TreeGrafter"/>
</dbReference>
<protein>
    <submittedName>
        <fullName evidence="9">TolC family protein</fullName>
    </submittedName>
</protein>
<keyword evidence="5" id="KW-0812">Transmembrane</keyword>
<reference evidence="9 10" key="1">
    <citation type="submission" date="2019-01" db="EMBL/GenBank/DDBJ databases">
        <title>Whole Genome of Ornithobacterium rhinotracheale FARPER-174b.</title>
        <authorList>
            <person name="Tataje-Lavanda L.A."/>
            <person name="Montalvan A."/>
            <person name="Montesinos R."/>
            <person name="Zimic M."/>
            <person name="Fernandez-Sanchez M."/>
            <person name="Fernandez-Diaz M."/>
        </authorList>
    </citation>
    <scope>NUCLEOTIDE SEQUENCE [LARGE SCALE GENOMIC DNA]</scope>
    <source>
        <strain evidence="9 10">FARPER-174b</strain>
    </source>
</reference>
<keyword evidence="4" id="KW-1134">Transmembrane beta strand</keyword>
<dbReference type="Gene3D" id="1.20.1600.10">
    <property type="entry name" value="Outer membrane efflux proteins (OEP)"/>
    <property type="match status" value="1"/>
</dbReference>
<sequence>MKKLLIVLCATASIGLSAQQTQRLSLKEAIAHALSHKSEAEKAALEIEKSDYKIKEVRANALPNVSISGGLTYNPLLQEVIFPSFTNPNESMKISLGQPWSSSVNATVTQVLFNQSVFTGLKAARSTKEFYILNKELTEEQIIEKVANAYFQVYQTQQKLNNLESNLALTEKTVKVIQGQYEAGLARKIDLDRASVTLNNLKSTQQQLLNAVQIAQNALKFMAGLPMDTHIELPEDTFAPAILALSEQADVSKRTEVQVIEKQIELLEWQKKANQSEYYPSAALAVNYGWLGQGKKMPWWHGEADKVYWSDLASVGLNVKIPIFSGFSIKSKIKQSELEIQSAQAGLKDTKLALEMAYKNATEQMKNTAISIDVQQENVKLAEDVLTNTQNNYQYGLATLTDLLDAERVLADAKNNLTNAKLDYKLAEIEYLKAQGNLKSLIK</sequence>
<keyword evidence="6" id="KW-0472">Membrane</keyword>
<dbReference type="GO" id="GO:0015562">
    <property type="term" value="F:efflux transmembrane transporter activity"/>
    <property type="evidence" value="ECO:0007669"/>
    <property type="project" value="InterPro"/>
</dbReference>
<dbReference type="GO" id="GO:1990281">
    <property type="term" value="C:efflux pump complex"/>
    <property type="evidence" value="ECO:0007669"/>
    <property type="project" value="TreeGrafter"/>
</dbReference>
<proteinExistence type="inferred from homology"/>
<evidence type="ECO:0000313" key="10">
    <source>
        <dbReference type="Proteomes" id="UP000287701"/>
    </source>
</evidence>
<dbReference type="InterPro" id="IPR003423">
    <property type="entry name" value="OMP_efflux"/>
</dbReference>
<dbReference type="SUPFAM" id="SSF56954">
    <property type="entry name" value="Outer membrane efflux proteins (OEP)"/>
    <property type="match status" value="1"/>
</dbReference>
<evidence type="ECO:0000256" key="1">
    <source>
        <dbReference type="ARBA" id="ARBA00004442"/>
    </source>
</evidence>
<name>A0A3R5UYP6_ORNRH</name>
<keyword evidence="3" id="KW-0813">Transport</keyword>
<comment type="similarity">
    <text evidence="2">Belongs to the outer membrane factor (OMF) (TC 1.B.17) family.</text>
</comment>
<evidence type="ECO:0000256" key="3">
    <source>
        <dbReference type="ARBA" id="ARBA00022448"/>
    </source>
</evidence>
<dbReference type="Proteomes" id="UP000287701">
    <property type="component" value="Chromosome"/>
</dbReference>
<feature type="coiled-coil region" evidence="8">
    <location>
        <begin position="153"/>
        <end position="218"/>
    </location>
</feature>
<gene>
    <name evidence="9" type="ORF">EQP59_09550</name>
</gene>
<dbReference type="PANTHER" id="PTHR30026:SF20">
    <property type="entry name" value="OUTER MEMBRANE PROTEIN TOLC"/>
    <property type="match status" value="1"/>
</dbReference>
<dbReference type="Pfam" id="PF02321">
    <property type="entry name" value="OEP"/>
    <property type="match status" value="2"/>
</dbReference>
<evidence type="ECO:0000256" key="6">
    <source>
        <dbReference type="ARBA" id="ARBA00023136"/>
    </source>
</evidence>